<feature type="signal peptide" evidence="2">
    <location>
        <begin position="1"/>
        <end position="33"/>
    </location>
</feature>
<dbReference type="Pfam" id="PF01345">
    <property type="entry name" value="DUF11"/>
    <property type="match status" value="1"/>
</dbReference>
<keyword evidence="5" id="KW-1185">Reference proteome</keyword>
<feature type="chain" id="PRO_5045662548" description="DUF11 domain-containing protein" evidence="2">
    <location>
        <begin position="34"/>
        <end position="995"/>
    </location>
</feature>
<evidence type="ECO:0000256" key="1">
    <source>
        <dbReference type="SAM" id="MobiDB-lite"/>
    </source>
</evidence>
<keyword evidence="2" id="KW-0732">Signal</keyword>
<protein>
    <recommendedName>
        <fullName evidence="3">DUF11 domain-containing protein</fullName>
    </recommendedName>
</protein>
<evidence type="ECO:0000313" key="4">
    <source>
        <dbReference type="EMBL" id="WIA14753.1"/>
    </source>
</evidence>
<sequence length="995" mass="105130">MKVGMRTMQLQHQTVLLAVLAASSLLLCSAADAAQPTAAAAKRPEASSSCRVAFPNTCVCQAGSCAGCAQCAGCPDSLCVAAPDVTDAPAVGTRNTDAVPLWQREEQPAALRALRQTASKTPTTAQQQAAQAPAATTPQVQDDPAINKVTGLPVQQAVQRGTTAPTQQAASSATSATPPTPTTDKPAAATPKQAATKVPAVNATAVPAAQSDVLICDGNQHTIVVPTKLSPYTLPPGMSCSRPQGGTCSALQSIACLPFTDNNGLIGPVTYGDTQGGSAPLLIHPDNPLVFAMQPGHFMTYVAWTVYDVGTGGAKMVGKYPAGSQIADDKIEHGWTLPPGPVDGDNNCDVCSDCNMGKGIKEMRLDARPGTGYAAFEISQLYGSPRCGKSCFDLDGSYWTGMTYACMQPTCGDTDLSRPGKQKYACPAGFSYKAGADSVASPSDSNCCKFAYTCGDTSPLPGDQPFPCLTIGGCDSPPFETSCFQYNPKAADTPIDPEDPNTSLDDLVPVCCTKKSPPASAPDVYVVKQTNAPKARPVGSQFTFTIEVGVRGLATAVARNVVLEDEVPAGLLLDGVTEEHTPFENACQTVTARKFRCTWPVLLFQDVRVVQVTVTSTTAGSYTNTAFVKTASGDTNPNNNQDSDTVEVKGACCNSRVSPPSCSEVPSKASCPDPNTFYNSKNCNEVPCGPIPGGACCLELLGQCIERTYESACSAAGGAWYQGKLCDELRKQGTCRQPSGACCNVRSGECFEDKSITQCDLKWSTWWKNGSCSSDGYCSGACCDTANGNCYQSKKADCASPTQLWTIYGQCDPLKCPNGDTCTPPWYKCKPKFWGKGEDECCSGYSCQEAPKGCKVGKYVCQPKFTPSCGQEGFSCGGKSGAVCCEGFACYWDYKQHKGSCHPEPNPDYCRKDGDQCGDDRDCCYGSRCCFPQGKSKLATKRMAKHGGQCTPVTYEKCHKECFDYNCFVERKKDCNAFYATSAAKLSAAGAKYMV</sequence>
<dbReference type="Proteomes" id="UP001244341">
    <property type="component" value="Chromosome 5b"/>
</dbReference>
<evidence type="ECO:0000256" key="2">
    <source>
        <dbReference type="SAM" id="SignalP"/>
    </source>
</evidence>
<evidence type="ECO:0000313" key="5">
    <source>
        <dbReference type="Proteomes" id="UP001244341"/>
    </source>
</evidence>
<feature type="compositionally biased region" description="Low complexity" evidence="1">
    <location>
        <begin position="162"/>
        <end position="195"/>
    </location>
</feature>
<organism evidence="4 5">
    <name type="scientific">Tetradesmus obliquus</name>
    <name type="common">Green alga</name>
    <name type="synonym">Acutodesmus obliquus</name>
    <dbReference type="NCBI Taxonomy" id="3088"/>
    <lineage>
        <taxon>Eukaryota</taxon>
        <taxon>Viridiplantae</taxon>
        <taxon>Chlorophyta</taxon>
        <taxon>core chlorophytes</taxon>
        <taxon>Chlorophyceae</taxon>
        <taxon>CS clade</taxon>
        <taxon>Sphaeropleales</taxon>
        <taxon>Scenedesmaceae</taxon>
        <taxon>Tetradesmus</taxon>
    </lineage>
</organism>
<feature type="region of interest" description="Disordered" evidence="1">
    <location>
        <begin position="116"/>
        <end position="145"/>
    </location>
</feature>
<feature type="domain" description="DUF11" evidence="3">
    <location>
        <begin position="523"/>
        <end position="646"/>
    </location>
</feature>
<evidence type="ECO:0000259" key="3">
    <source>
        <dbReference type="Pfam" id="PF01345"/>
    </source>
</evidence>
<feature type="region of interest" description="Disordered" evidence="1">
    <location>
        <begin position="159"/>
        <end position="195"/>
    </location>
</feature>
<dbReference type="EMBL" id="CP126212">
    <property type="protein sequence ID" value="WIA14753.1"/>
    <property type="molecule type" value="Genomic_DNA"/>
</dbReference>
<feature type="compositionally biased region" description="Low complexity" evidence="1">
    <location>
        <begin position="116"/>
        <end position="139"/>
    </location>
</feature>
<accession>A0ABY8U2A1</accession>
<gene>
    <name evidence="4" type="ORF">OEZ85_003239</name>
</gene>
<dbReference type="InterPro" id="IPR001434">
    <property type="entry name" value="OmcB-like_DUF11"/>
</dbReference>
<proteinExistence type="predicted"/>
<reference evidence="4 5" key="1">
    <citation type="submission" date="2023-05" db="EMBL/GenBank/DDBJ databases">
        <title>A 100% complete, gapless, phased diploid assembly of the Scenedesmus obliquus UTEX 3031 genome.</title>
        <authorList>
            <person name="Biondi T.C."/>
            <person name="Hanschen E.R."/>
            <person name="Kwon T."/>
            <person name="Eng W."/>
            <person name="Kruse C.P.S."/>
            <person name="Koehler S.I."/>
            <person name="Kunde Y."/>
            <person name="Gleasner C.D."/>
            <person name="You Mak K.T."/>
            <person name="Polle J."/>
            <person name="Hovde B.T."/>
            <person name="Starkenburg S.R."/>
        </authorList>
    </citation>
    <scope>NUCLEOTIDE SEQUENCE [LARGE SCALE GENOMIC DNA]</scope>
    <source>
        <strain evidence="4 5">DOE0152z</strain>
    </source>
</reference>
<name>A0ABY8U2A1_TETOB</name>